<feature type="non-terminal residue" evidence="7">
    <location>
        <position position="2604"/>
    </location>
</feature>
<dbReference type="InterPro" id="IPR051976">
    <property type="entry name" value="Synaptopodin_domain"/>
</dbReference>
<feature type="compositionally biased region" description="Basic and acidic residues" evidence="5">
    <location>
        <begin position="2234"/>
        <end position="2243"/>
    </location>
</feature>
<feature type="compositionally biased region" description="Polar residues" evidence="5">
    <location>
        <begin position="1423"/>
        <end position="1435"/>
    </location>
</feature>
<dbReference type="FunFam" id="2.30.42.10:FF:000055">
    <property type="entry name" value="PDZ and LIM domain protein 3"/>
    <property type="match status" value="1"/>
</dbReference>
<dbReference type="InParanoid" id="A0A6L2Q6S8"/>
<keyword evidence="8" id="KW-1185">Reference proteome</keyword>
<evidence type="ECO:0000259" key="6">
    <source>
        <dbReference type="PROSITE" id="PS50106"/>
    </source>
</evidence>
<comment type="subcellular location">
    <subcellularLocation>
        <location evidence="1">Cytoplasm</location>
    </subcellularLocation>
</comment>
<feature type="region of interest" description="Disordered" evidence="5">
    <location>
        <begin position="2302"/>
        <end position="2332"/>
    </location>
</feature>
<feature type="compositionally biased region" description="Basic and acidic residues" evidence="5">
    <location>
        <begin position="1438"/>
        <end position="1452"/>
    </location>
</feature>
<proteinExistence type="inferred from homology"/>
<feature type="compositionally biased region" description="Basic and acidic residues" evidence="5">
    <location>
        <begin position="2302"/>
        <end position="2314"/>
    </location>
</feature>
<feature type="compositionally biased region" description="Polar residues" evidence="5">
    <location>
        <begin position="1560"/>
        <end position="1576"/>
    </location>
</feature>
<feature type="compositionally biased region" description="Low complexity" evidence="5">
    <location>
        <begin position="1690"/>
        <end position="1702"/>
    </location>
</feature>
<dbReference type="SUPFAM" id="SSF50156">
    <property type="entry name" value="PDZ domain-like"/>
    <property type="match status" value="1"/>
</dbReference>
<dbReference type="GO" id="GO:0003779">
    <property type="term" value="F:actin binding"/>
    <property type="evidence" value="ECO:0007669"/>
    <property type="project" value="TreeGrafter"/>
</dbReference>
<keyword evidence="3" id="KW-0597">Phosphoprotein</keyword>
<evidence type="ECO:0000313" key="8">
    <source>
        <dbReference type="Proteomes" id="UP000502823"/>
    </source>
</evidence>
<sequence length="2604" mass="287956">MSAREIVLDGGSPWGFRMHGGADVGQPLRISRVNPGSKAALKGIREGDVISSINGQPTRSISNSDAHALLRNAGQTLHLGLNEECSGSPKRRIHRSVQQESKSESVKRKSSANVAGSTATKATTPVNGATDPNSNSQVLDKGDLKDGQNGGVREISTASTSDSKGSRRRRRQQSTPQHELTGDAREDSDTIADTQDASKTLHSPTFSEGGCSKSRRRRRSRGNSRRKCRVGSALGVDCGVSGTELKAGDQEREMSTTEPETDATMSDVCAKSEEFVFHGGQMSEADTVDEIASGETKQKVIFKKMELTKANVLSFDITKKSVLEVGYENKSTIGVSYSAVSDAGNDKGLVGNVTSFTGREGSSLDDTRGKYIPDAVSWNCDKSEPFLKKEVWEGRVNLNYRDDVEVEDRGFEDKATEVYNNETGNTRPAPAKCADFIDPRVQEMSGIYVRSKEAECLKIIQVVESPEDIKSKFASQESIIEGSGESDVAQIYIGRLDKREKIIDEKDEYKEATPSLCETVCGDVVMETGVKNVRGMVKGRTEFLINDETGAGIEGRQSDCGDMQGSSLISEGSNAEAESWKHENMNTTVGKDVGMQVECDDNRATKTQISRSDHATEKGNTEDDVTECDALHSVNDSSGLEFTKNAHENTQEHAKEFGSFVKNVITVCSATDTAVMGGIASLDSQEIGQNIGNEYSDETLLHTALKTTDVSQRTGVQLCSNETCGHSTVKRPYESVVFKDTSFLREDDECKSSDEVHKNKASEYQDGRDLAAPFVSGSLETGRNNLESKLCSNILNETGTFTAGTQNGAPADERAVRYSEISTEGDKCSTGSQQKKGAFSVSQQPLLEYRAVVESGDEEVWEEVEELCSTGKTRKDDRVAENTMSDGDGGCPIMSSTSPFLINDKLSQEEEELLDPSPLIDADDEATLRRFLLSLNLADYSKEAVRTRNAIPRDSSLEEVYAIRKAKRRAPLESYSSQQRGLDVIVEENSSDYSDGEKRVEEARALEETRGRAWEEAIFIPETNEIVFLSNDSEKTEYERLDNKGREGSSIRNRSIYYSETKITSYGMESEDNICRVYQREENGTRSVKTRFISEDVSSDIFSEDMEDALENAGDTAECDSEDGREELSKACDGHPQVKVELAESSEDEDDMKVTWTRGRARERQDAVEIVYLEEDSGSTSSGSCILTKKTEEGTADGSVAEEDSDVVYEDVEFPVWLGGIRVTDAVQEDSSESNPVNVIYENTEFHRNSETLFKKQQTEADRKNTDALDNLRCNAVDESLSGIYEEIEFGRQEVSSTGVTSKQYDSSASVSCDENNLIHHPDTSNVIHDSNSRTNDDVTRECRGKEDHNKVTDQLKAIKENGPSDIESEKVATVDVTNEAKSIRQSESIIEFSTESESRVQPDDTAVTDNLNEIRIIQPHESSVTANSPVTSDEPSVEERKDGIRVSESVKNDNSTTSISYKTENTGDRISSLRENVDKNCLETVMSQRTSGVSQVEILRENPAEVVAVEKDCGQEQGRNETSTQTRYHVDSGTEICYDKEPTCSEELVHDSERKSTESDVYSKSNQITPETGTNHGDDVYIKTFGKYDECSQNPARSLLTLSQIDSHIKIEREYTYSRQLAYSLNTEAFKCNSDLKLAGTAQEKNSSCGTEMCIEKEPPVSISGEYRNVRDDEDGFYDLDSITPTNRSPHGSSSSDAGSHGTAVYCPGRFSPQSSDADVSSYAEDTVADNKPLRKIYSYQNVVNKLSNSRSHENIPESKKCLCPSFKKGAEGNGKVYTSPKTLTDLSIDKVLSLPHGVDILNVLRIHVPLRNSENKDDYKNINMNTLMVDAVKGFQLLNAPPVSATYKSTGKTSLSGSLPDVSSVQQEAVIREQSSSINTMKSPPLPVSSPLSLADSDWMGMPTKEDPNVLVCLSPSQRQSYQQGDSPTPEEAESLLDLHCKFIQRRGYSENPPPPPSRRVFGIRHFADETRFPSGYGSDKCLHRDADCQIPSSAGHYAGSEEETSAACKLILSPKFRAVLTSLDSKIPFKGNTRSVMDGLKDAQVEEKRELGVKEDDDTEERGGEKERGRSRSRSRLLAILRASSESQEIQAKHLSPSSSCSPPPLPPLPCAYQHQFDMPGFFQQNRRPTTFCCSSNDTDFDYLLQHGPPRSPSYKKQNSCDINLQSPTLQTKGGGKSLPWTSSIEGAASKKERVSSWHGQGVSDASNKERLKVKSLSDWLQLVRCGGSSKDADGARSKDPTPSVSACVSTQSSPGPIRRDIRDASPKAETNTSKNSGMKEHQKLKQDILERRFSLPERQLEQAYQPDKKLIKPPLLPTSARDDERHEQQLKLLQQRQQRFRNQQLSNRTEQTQDKRPPLPQQQSKQKQSELEAKMQELYWSHPVREEQKEKSPVVQETQHVERRFDADNYRISKKGDIAIINSNAASRVLKEEQSILRSKESEETSRQLKAMQRPMSMPTPVESLVTSGEIFRQQMYIEYMDKVAERAERRRNKVIRLSSVPREDVPTSETQDATATAVQQLENEFMGRVRERMDKLGLKYDEESDDGNKTESGADNCYVISGGRAQEMGSGSASVCQLPKHLQEFLTIAGVAGSDSDVD</sequence>
<feature type="region of interest" description="Disordered" evidence="5">
    <location>
        <begin position="1550"/>
        <end position="1576"/>
    </location>
</feature>
<protein>
    <recommendedName>
        <fullName evidence="6">PDZ domain-containing protein</fullName>
    </recommendedName>
</protein>
<dbReference type="PROSITE" id="PS50106">
    <property type="entry name" value="PDZ"/>
    <property type="match status" value="1"/>
</dbReference>
<feature type="region of interest" description="Disordered" evidence="5">
    <location>
        <begin position="1676"/>
        <end position="1702"/>
    </location>
</feature>
<dbReference type="Proteomes" id="UP000502823">
    <property type="component" value="Unassembled WGS sequence"/>
</dbReference>
<dbReference type="PANTHER" id="PTHR24217:SF0">
    <property type="entry name" value="PDZ DOMAIN-CONTAINING PROTEIN"/>
    <property type="match status" value="1"/>
</dbReference>
<feature type="compositionally biased region" description="Polar residues" evidence="5">
    <location>
        <begin position="2244"/>
        <end position="2258"/>
    </location>
</feature>
<feature type="region of interest" description="Disordered" evidence="5">
    <location>
        <begin position="604"/>
        <end position="624"/>
    </location>
</feature>
<dbReference type="InterPro" id="IPR036034">
    <property type="entry name" value="PDZ_sf"/>
</dbReference>
<feature type="compositionally biased region" description="Polar residues" evidence="5">
    <location>
        <begin position="191"/>
        <end position="206"/>
    </location>
</feature>
<feature type="compositionally biased region" description="Basic and acidic residues" evidence="5">
    <location>
        <begin position="2261"/>
        <end position="2270"/>
    </location>
</feature>
<dbReference type="GO" id="GO:0005634">
    <property type="term" value="C:nucleus"/>
    <property type="evidence" value="ECO:0007669"/>
    <property type="project" value="TreeGrafter"/>
</dbReference>
<dbReference type="GO" id="GO:0032233">
    <property type="term" value="P:positive regulation of actin filament bundle assembly"/>
    <property type="evidence" value="ECO:0007669"/>
    <property type="project" value="TreeGrafter"/>
</dbReference>
<feature type="compositionally biased region" description="Basic and acidic residues" evidence="5">
    <location>
        <begin position="611"/>
        <end position="621"/>
    </location>
</feature>
<feature type="compositionally biased region" description="Basic and acidic residues" evidence="5">
    <location>
        <begin position="1331"/>
        <end position="1341"/>
    </location>
</feature>
<evidence type="ECO:0000256" key="3">
    <source>
        <dbReference type="ARBA" id="ARBA00022553"/>
    </source>
</evidence>
<organism evidence="7 8">
    <name type="scientific">Coptotermes formosanus</name>
    <name type="common">Formosan subterranean termite</name>
    <dbReference type="NCBI Taxonomy" id="36987"/>
    <lineage>
        <taxon>Eukaryota</taxon>
        <taxon>Metazoa</taxon>
        <taxon>Ecdysozoa</taxon>
        <taxon>Arthropoda</taxon>
        <taxon>Hexapoda</taxon>
        <taxon>Insecta</taxon>
        <taxon>Pterygota</taxon>
        <taxon>Neoptera</taxon>
        <taxon>Polyneoptera</taxon>
        <taxon>Dictyoptera</taxon>
        <taxon>Blattodea</taxon>
        <taxon>Blattoidea</taxon>
        <taxon>Termitoidae</taxon>
        <taxon>Rhinotermitidae</taxon>
        <taxon>Coptotermes</taxon>
    </lineage>
</organism>
<evidence type="ECO:0000256" key="1">
    <source>
        <dbReference type="ARBA" id="ARBA00004496"/>
    </source>
</evidence>
<feature type="compositionally biased region" description="Basic and acidic residues" evidence="5">
    <location>
        <begin position="2064"/>
        <end position="2073"/>
    </location>
</feature>
<evidence type="ECO:0000256" key="4">
    <source>
        <dbReference type="ARBA" id="ARBA00038161"/>
    </source>
</evidence>
<feature type="compositionally biased region" description="Basic and acidic residues" evidence="5">
    <location>
        <begin position="1550"/>
        <end position="1559"/>
    </location>
</feature>
<keyword evidence="2" id="KW-0963">Cytoplasm</keyword>
<dbReference type="Gene3D" id="2.30.42.10">
    <property type="match status" value="1"/>
</dbReference>
<dbReference type="GO" id="GO:0030018">
    <property type="term" value="C:Z disc"/>
    <property type="evidence" value="ECO:0007669"/>
    <property type="project" value="TreeGrafter"/>
</dbReference>
<accession>A0A6L2Q6S8</accession>
<dbReference type="SMART" id="SM00228">
    <property type="entry name" value="PDZ"/>
    <property type="match status" value="1"/>
</dbReference>
<gene>
    <name evidence="7" type="ORF">Cfor_04491</name>
</gene>
<feature type="region of interest" description="Disordered" evidence="5">
    <location>
        <begin position="2191"/>
        <end position="2212"/>
    </location>
</feature>
<feature type="compositionally biased region" description="Basic and acidic residues" evidence="5">
    <location>
        <begin position="246"/>
        <end position="255"/>
    </location>
</feature>
<comment type="caution">
    <text evidence="7">The sequence shown here is derived from an EMBL/GenBank/DDBJ whole genome shotgun (WGS) entry which is preliminary data.</text>
</comment>
<feature type="region of interest" description="Disordered" evidence="5">
    <location>
        <begin position="1423"/>
        <end position="1463"/>
    </location>
</feature>
<feature type="region of interest" description="Disordered" evidence="5">
    <location>
        <begin position="242"/>
        <end position="265"/>
    </location>
</feature>
<feature type="compositionally biased region" description="Polar residues" evidence="5">
    <location>
        <begin position="1453"/>
        <end position="1463"/>
    </location>
</feature>
<feature type="region of interest" description="Disordered" evidence="5">
    <location>
        <begin position="2344"/>
        <end position="2375"/>
    </location>
</feature>
<feature type="compositionally biased region" description="Basic and acidic residues" evidence="5">
    <location>
        <begin position="2042"/>
        <end position="2057"/>
    </location>
</feature>
<reference evidence="8" key="1">
    <citation type="submission" date="2020-01" db="EMBL/GenBank/DDBJ databases">
        <title>Draft genome sequence of the Termite Coptotermes fromosanus.</title>
        <authorList>
            <person name="Itakura S."/>
            <person name="Yosikawa Y."/>
            <person name="Umezawa K."/>
        </authorList>
    </citation>
    <scope>NUCLEOTIDE SEQUENCE [LARGE SCALE GENOMIC DNA]</scope>
</reference>
<name>A0A6L2Q6S8_COPFO</name>
<feature type="compositionally biased region" description="Basic residues" evidence="5">
    <location>
        <begin position="213"/>
        <end position="228"/>
    </location>
</feature>
<evidence type="ECO:0000313" key="7">
    <source>
        <dbReference type="EMBL" id="GFG40569.1"/>
    </source>
</evidence>
<dbReference type="Pfam" id="PF00595">
    <property type="entry name" value="PDZ"/>
    <property type="match status" value="1"/>
</dbReference>
<dbReference type="PANTHER" id="PTHR24217">
    <property type="entry name" value="PUTATIVE-RELATED"/>
    <property type="match status" value="1"/>
</dbReference>
<evidence type="ECO:0000256" key="5">
    <source>
        <dbReference type="SAM" id="MobiDB-lite"/>
    </source>
</evidence>
<feature type="region of interest" description="Disordered" evidence="5">
    <location>
        <begin position="2034"/>
        <end position="2078"/>
    </location>
</feature>
<dbReference type="InterPro" id="IPR001478">
    <property type="entry name" value="PDZ"/>
</dbReference>
<comment type="similarity">
    <text evidence="4">Belongs to the synaptopodin family.</text>
</comment>
<dbReference type="EMBL" id="BLKM01002298">
    <property type="protein sequence ID" value="GFG40569.1"/>
    <property type="molecule type" value="Genomic_DNA"/>
</dbReference>
<feature type="domain" description="PDZ" evidence="6">
    <location>
        <begin position="11"/>
        <end position="85"/>
    </location>
</feature>
<dbReference type="OrthoDB" id="44841at2759"/>
<feature type="region of interest" description="Disordered" evidence="5">
    <location>
        <begin position="81"/>
        <end position="228"/>
    </location>
</feature>
<feature type="region of interest" description="Disordered" evidence="5">
    <location>
        <begin position="1322"/>
        <end position="1341"/>
    </location>
</feature>
<dbReference type="GO" id="GO:0015629">
    <property type="term" value="C:actin cytoskeleton"/>
    <property type="evidence" value="ECO:0007669"/>
    <property type="project" value="TreeGrafter"/>
</dbReference>
<feature type="compositionally biased region" description="Polar residues" evidence="5">
    <location>
        <begin position="112"/>
        <end position="138"/>
    </location>
</feature>
<evidence type="ECO:0000256" key="2">
    <source>
        <dbReference type="ARBA" id="ARBA00022490"/>
    </source>
</evidence>
<feature type="region of interest" description="Disordered" evidence="5">
    <location>
        <begin position="2231"/>
        <end position="2287"/>
    </location>
</feature>